<dbReference type="InterPro" id="IPR047928">
    <property type="entry name" value="Perm_prefix_1"/>
</dbReference>
<dbReference type="eggNOG" id="ENOG5032YFK">
    <property type="taxonomic scope" value="Bacteria"/>
</dbReference>
<keyword evidence="1" id="KW-0812">Transmembrane</keyword>
<name>A0A1I5UTE4_9ACTN</name>
<evidence type="ECO:0000313" key="2">
    <source>
        <dbReference type="EMBL" id="SFP97996.1"/>
    </source>
</evidence>
<gene>
    <name evidence="2" type="ORF">SAMN04489713_12073</name>
</gene>
<keyword evidence="1" id="KW-0472">Membrane</keyword>
<protein>
    <submittedName>
        <fullName evidence="2">Uncharacterized protein</fullName>
    </submittedName>
</protein>
<dbReference type="OrthoDB" id="5187995at2"/>
<dbReference type="STRING" id="1993.SAMN04489713_12073"/>
<dbReference type="Proteomes" id="UP000183413">
    <property type="component" value="Unassembled WGS sequence"/>
</dbReference>
<accession>A0A1I5UTE4</accession>
<dbReference type="NCBIfam" id="NF038403">
    <property type="entry name" value="perm_prefix_1"/>
    <property type="match status" value="1"/>
</dbReference>
<feature type="transmembrane region" description="Helical" evidence="1">
    <location>
        <begin position="89"/>
        <end position="109"/>
    </location>
</feature>
<dbReference type="AlphaFoldDB" id="A0A1I5UTE4"/>
<keyword evidence="1" id="KW-1133">Transmembrane helix</keyword>
<organism evidence="2 3">
    <name type="scientific">Actinomadura madurae</name>
    <dbReference type="NCBI Taxonomy" id="1993"/>
    <lineage>
        <taxon>Bacteria</taxon>
        <taxon>Bacillati</taxon>
        <taxon>Actinomycetota</taxon>
        <taxon>Actinomycetes</taxon>
        <taxon>Streptosporangiales</taxon>
        <taxon>Thermomonosporaceae</taxon>
        <taxon>Actinomadura</taxon>
    </lineage>
</organism>
<sequence>MTAPGADPVEACAEEYAAALAGALRGPARAKARMVEEIRDGFADTVAAHAGAGLPHEHAVRRAVHEFGTAEELAPCCQRELTIAQTRRTARAAALAVPFLTLCWLLIWASGPGHGWPLRLLAVHVACVAVTAGLLAAATLAATGPVARRVPVPARLPLAVAWTGTASAVAMGLAALALVVSSALAGDWPLMVLSGGFTAASHAVVAGSSRACRECARLPGSGAAHA</sequence>
<feature type="transmembrane region" description="Helical" evidence="1">
    <location>
        <begin position="190"/>
        <end position="208"/>
    </location>
</feature>
<dbReference type="InParanoid" id="A0A1I5UTE4"/>
<dbReference type="RefSeq" id="WP_075024180.1">
    <property type="nucleotide sequence ID" value="NZ_CP083237.1"/>
</dbReference>
<evidence type="ECO:0000313" key="3">
    <source>
        <dbReference type="Proteomes" id="UP000183413"/>
    </source>
</evidence>
<reference evidence="2 3" key="1">
    <citation type="submission" date="2016-10" db="EMBL/GenBank/DDBJ databases">
        <authorList>
            <person name="de Groot N.N."/>
        </authorList>
    </citation>
    <scope>NUCLEOTIDE SEQUENCE [LARGE SCALE GENOMIC DNA]</scope>
    <source>
        <strain evidence="2 3">DSM 43067</strain>
    </source>
</reference>
<dbReference type="EMBL" id="FOVH01000020">
    <property type="protein sequence ID" value="SFP97996.1"/>
    <property type="molecule type" value="Genomic_DNA"/>
</dbReference>
<feature type="transmembrane region" description="Helical" evidence="1">
    <location>
        <begin position="159"/>
        <end position="184"/>
    </location>
</feature>
<keyword evidence="3" id="KW-1185">Reference proteome</keyword>
<dbReference type="GeneID" id="99648844"/>
<evidence type="ECO:0000256" key="1">
    <source>
        <dbReference type="SAM" id="Phobius"/>
    </source>
</evidence>
<feature type="transmembrane region" description="Helical" evidence="1">
    <location>
        <begin position="121"/>
        <end position="147"/>
    </location>
</feature>
<proteinExistence type="predicted"/>